<dbReference type="PANTHER" id="PTHR11905:SF159">
    <property type="entry name" value="ADAM METALLOPROTEASE"/>
    <property type="match status" value="1"/>
</dbReference>
<name>A0A3S3NV81_9ACAR</name>
<dbReference type="Gene3D" id="3.40.390.10">
    <property type="entry name" value="Collagenase (Catalytic Domain)"/>
    <property type="match status" value="1"/>
</dbReference>
<evidence type="ECO:0000313" key="8">
    <source>
        <dbReference type="Proteomes" id="UP000285301"/>
    </source>
</evidence>
<dbReference type="PROSITE" id="PS50215">
    <property type="entry name" value="ADAM_MEPRO"/>
    <property type="match status" value="1"/>
</dbReference>
<evidence type="ECO:0000259" key="6">
    <source>
        <dbReference type="PROSITE" id="PS50215"/>
    </source>
</evidence>
<evidence type="ECO:0000313" key="7">
    <source>
        <dbReference type="EMBL" id="RWR99316.1"/>
    </source>
</evidence>
<dbReference type="Pfam" id="PF01421">
    <property type="entry name" value="Reprolysin"/>
    <property type="match status" value="1"/>
</dbReference>
<dbReference type="STRING" id="1965070.A0A3S3NV81"/>
<dbReference type="GO" id="GO:0006508">
    <property type="term" value="P:proteolysis"/>
    <property type="evidence" value="ECO:0007669"/>
    <property type="project" value="UniProtKB-KW"/>
</dbReference>
<evidence type="ECO:0000256" key="5">
    <source>
        <dbReference type="PROSITE-ProRule" id="PRU00276"/>
    </source>
</evidence>
<protein>
    <recommendedName>
        <fullName evidence="6">Peptidase M12B domain-containing protein</fullName>
    </recommendedName>
</protein>
<dbReference type="AlphaFoldDB" id="A0A3S3NV81"/>
<dbReference type="EMBL" id="NCKU01015740">
    <property type="protein sequence ID" value="RWR99316.1"/>
    <property type="molecule type" value="Genomic_DNA"/>
</dbReference>
<dbReference type="GO" id="GO:0004222">
    <property type="term" value="F:metalloendopeptidase activity"/>
    <property type="evidence" value="ECO:0007669"/>
    <property type="project" value="InterPro"/>
</dbReference>
<evidence type="ECO:0000256" key="3">
    <source>
        <dbReference type="ARBA" id="ARBA00022833"/>
    </source>
</evidence>
<comment type="caution">
    <text evidence="7">The sequence shown here is derived from an EMBL/GenBank/DDBJ whole genome shotgun (WGS) entry which is preliminary data.</text>
</comment>
<evidence type="ECO:0000256" key="4">
    <source>
        <dbReference type="ARBA" id="ARBA00023049"/>
    </source>
</evidence>
<keyword evidence="4" id="KW-0482">Metalloprotease</keyword>
<keyword evidence="1" id="KW-0645">Protease</keyword>
<organism evidence="7 8">
    <name type="scientific">Dinothrombium tinctorium</name>
    <dbReference type="NCBI Taxonomy" id="1965070"/>
    <lineage>
        <taxon>Eukaryota</taxon>
        <taxon>Metazoa</taxon>
        <taxon>Ecdysozoa</taxon>
        <taxon>Arthropoda</taxon>
        <taxon>Chelicerata</taxon>
        <taxon>Arachnida</taxon>
        <taxon>Acari</taxon>
        <taxon>Acariformes</taxon>
        <taxon>Trombidiformes</taxon>
        <taxon>Prostigmata</taxon>
        <taxon>Anystina</taxon>
        <taxon>Parasitengona</taxon>
        <taxon>Trombidioidea</taxon>
        <taxon>Trombidiidae</taxon>
        <taxon>Dinothrombium</taxon>
    </lineage>
</organism>
<reference evidence="7 8" key="1">
    <citation type="journal article" date="2018" name="Gigascience">
        <title>Genomes of trombidid mites reveal novel predicted allergens and laterally-transferred genes associated with secondary metabolism.</title>
        <authorList>
            <person name="Dong X."/>
            <person name="Chaisiri K."/>
            <person name="Xia D."/>
            <person name="Armstrong S.D."/>
            <person name="Fang Y."/>
            <person name="Donnelly M.J."/>
            <person name="Kadowaki T."/>
            <person name="McGarry J.W."/>
            <person name="Darby A.C."/>
            <person name="Makepeace B.L."/>
        </authorList>
    </citation>
    <scope>NUCLEOTIDE SEQUENCE [LARGE SCALE GENOMIC DNA]</scope>
    <source>
        <strain evidence="7">UoL-WK</strain>
    </source>
</reference>
<dbReference type="InterPro" id="IPR001590">
    <property type="entry name" value="Peptidase_M12B"/>
</dbReference>
<dbReference type="PANTHER" id="PTHR11905">
    <property type="entry name" value="ADAM A DISINTEGRIN AND METALLOPROTEASE DOMAIN"/>
    <property type="match status" value="1"/>
</dbReference>
<evidence type="ECO:0000256" key="2">
    <source>
        <dbReference type="ARBA" id="ARBA00022801"/>
    </source>
</evidence>
<keyword evidence="3" id="KW-0862">Zinc</keyword>
<keyword evidence="2" id="KW-0378">Hydrolase</keyword>
<accession>A0A3S3NV81</accession>
<evidence type="ECO:0000256" key="1">
    <source>
        <dbReference type="ARBA" id="ARBA00022670"/>
    </source>
</evidence>
<sequence length="283" mass="33093">MFRYFCPMMLRNERKLKKHNSNYTIVTIVIYLYSRTALSYSNAQTHLIEQCNCSTRKPEPIRNVNREPISGRMINDTFYMTDNMLKELTIPVLVVIDQNLYHIYGSATENWVKKLFEDVSETFQWLKVNVTVAGIHKWTHGSRIYMNQNAFITLDHFANYNSLYLRSKYKNCYKHAMLLTYNYFTKPINNRKAVEIASLTYYGKICHKNNFHSISIVSALYSKRYLDLFMAHELACNLGIKENSRDCETPSTSINCTLSKENISIESESPWSQCSKQTVLTIV</sequence>
<feature type="domain" description="Peptidase M12B" evidence="6">
    <location>
        <begin position="88"/>
        <end position="283"/>
    </location>
</feature>
<keyword evidence="8" id="KW-1185">Reference proteome</keyword>
<dbReference type="Proteomes" id="UP000285301">
    <property type="component" value="Unassembled WGS sequence"/>
</dbReference>
<gene>
    <name evidence="7" type="ORF">B4U79_18811</name>
</gene>
<comment type="caution">
    <text evidence="5">Lacks conserved residue(s) required for the propagation of feature annotation.</text>
</comment>
<proteinExistence type="predicted"/>
<feature type="active site" evidence="5">
    <location>
        <position position="233"/>
    </location>
</feature>
<dbReference type="InterPro" id="IPR024079">
    <property type="entry name" value="MetalloPept_cat_dom_sf"/>
</dbReference>
<dbReference type="OrthoDB" id="10035764at2759"/>
<dbReference type="SUPFAM" id="SSF55486">
    <property type="entry name" value="Metalloproteases ('zincins'), catalytic domain"/>
    <property type="match status" value="1"/>
</dbReference>